<organism evidence="2 3">
    <name type="scientific">Theileria orientalis</name>
    <dbReference type="NCBI Taxonomy" id="68886"/>
    <lineage>
        <taxon>Eukaryota</taxon>
        <taxon>Sar</taxon>
        <taxon>Alveolata</taxon>
        <taxon>Apicomplexa</taxon>
        <taxon>Aconoidasida</taxon>
        <taxon>Piroplasmida</taxon>
        <taxon>Theileriidae</taxon>
        <taxon>Theileria</taxon>
    </lineage>
</organism>
<keyword evidence="1" id="KW-1133">Transmembrane helix</keyword>
<feature type="transmembrane region" description="Helical" evidence="1">
    <location>
        <begin position="563"/>
        <end position="583"/>
    </location>
</feature>
<name>A0A976M4G1_THEOR</name>
<reference evidence="2" key="1">
    <citation type="submission" date="2022-07" db="EMBL/GenBank/DDBJ databases">
        <title>Evaluation of T. orientalis genome assembly methods using nanopore sequencing and analysis of variation between genomes.</title>
        <authorList>
            <person name="Yam J."/>
            <person name="Micallef M.L."/>
            <person name="Liu M."/>
            <person name="Djordjevic S.P."/>
            <person name="Bogema D.R."/>
            <person name="Jenkins C."/>
        </authorList>
    </citation>
    <scope>NUCLEOTIDE SEQUENCE</scope>
    <source>
        <strain evidence="2">Fish Creek</strain>
    </source>
</reference>
<evidence type="ECO:0000256" key="1">
    <source>
        <dbReference type="SAM" id="Phobius"/>
    </source>
</evidence>
<gene>
    <name evidence="2" type="ORF">MACJ_000640</name>
</gene>
<sequence>MADDLSKKVSTIQKFSKINCLWNPKDAKNPKLYDSYSYLDLHLNQFLANITDEFTFLPHSIYKPSIHVYINEKLVYKTKILDFNNDLFDESIRLKIYSPQTVVTLKLYEHEQFDTTTSDELKINPALVFEKSNMVLISWVDLDIGLLVPEKDYKAIYTFKANPAFNPYNPGGILYYPSKGSRPQILSKKVCSSCKVCSLLSYISVGSDKNYETISKYFDYKFVDSAAESSDLKEDTRKTVDGEKSDDEEMDLVDIIDMSNLSKKGKKDGCNCLQLKSIPSTFKKNTYEVCLKCHDYEVCCEHTLNNYYLSVNFKLVPSRDMVDFTTELFSSLLAEPLDVRRYSDLASIFERSYQNYISFERIFDHLQMSKKRALLVVQYSFIFLGLGLMLNRFLTALFFILSFFFFLVRITSINQFNKDNGDILYAGRNTFLSGQGVDKLIMRLLEREANEKKLIIRGKVYTVDQKSIARNNFNIPEHNIESKTKLYTKAHVGYRRCENIALKTVCYAISESIPEIVKNTLFMILVASDFLIGVANAVLAVTRRYGLRLSITFFTLGLLSLKFYKLCLFMFKTLFLCLILATIGKDLDFVKYGFSMFRSLTMYLILRVYRAEWFLNA</sequence>
<protein>
    <submittedName>
        <fullName evidence="2">Uncharacterized protein</fullName>
    </submittedName>
</protein>
<keyword evidence="1" id="KW-0472">Membrane</keyword>
<dbReference type="OrthoDB" id="360994at2759"/>
<dbReference type="Proteomes" id="UP000244803">
    <property type="component" value="Chromosome 1"/>
</dbReference>
<dbReference type="AlphaFoldDB" id="A0A976M4G1"/>
<keyword evidence="1" id="KW-0812">Transmembrane</keyword>
<proteinExistence type="predicted"/>
<feature type="transmembrane region" description="Helical" evidence="1">
    <location>
        <begin position="375"/>
        <end position="408"/>
    </location>
</feature>
<evidence type="ECO:0000313" key="2">
    <source>
        <dbReference type="EMBL" id="UKJ88196.2"/>
    </source>
</evidence>
<accession>A0A976M4G1</accession>
<feature type="transmembrane region" description="Helical" evidence="1">
    <location>
        <begin position="521"/>
        <end position="542"/>
    </location>
</feature>
<dbReference type="EMBL" id="CP056065">
    <property type="protein sequence ID" value="UKJ88196.2"/>
    <property type="molecule type" value="Genomic_DNA"/>
</dbReference>
<evidence type="ECO:0000313" key="3">
    <source>
        <dbReference type="Proteomes" id="UP000244803"/>
    </source>
</evidence>